<evidence type="ECO:0000256" key="4">
    <source>
        <dbReference type="ARBA" id="ARBA00022490"/>
    </source>
</evidence>
<evidence type="ECO:0008006" key="9">
    <source>
        <dbReference type="Google" id="ProtNLM"/>
    </source>
</evidence>
<keyword evidence="8" id="KW-1185">Reference proteome</keyword>
<gene>
    <name evidence="7" type="ORF">Cfor_00936</name>
</gene>
<proteinExistence type="inferred from homology"/>
<dbReference type="InterPro" id="IPR053719">
    <property type="entry name" value="Lipogen_MT_Stabilize_sf"/>
</dbReference>
<dbReference type="GO" id="GO:0046890">
    <property type="term" value="P:regulation of lipid biosynthetic process"/>
    <property type="evidence" value="ECO:0007669"/>
    <property type="project" value="TreeGrafter"/>
</dbReference>
<dbReference type="GO" id="GO:0005634">
    <property type="term" value="C:nucleus"/>
    <property type="evidence" value="ECO:0007669"/>
    <property type="project" value="UniProtKB-SubCell"/>
</dbReference>
<organism evidence="7 8">
    <name type="scientific">Coptotermes formosanus</name>
    <name type="common">Formosan subterranean termite</name>
    <dbReference type="NCBI Taxonomy" id="36987"/>
    <lineage>
        <taxon>Eukaryota</taxon>
        <taxon>Metazoa</taxon>
        <taxon>Ecdysozoa</taxon>
        <taxon>Arthropoda</taxon>
        <taxon>Hexapoda</taxon>
        <taxon>Insecta</taxon>
        <taxon>Pterygota</taxon>
        <taxon>Neoptera</taxon>
        <taxon>Polyneoptera</taxon>
        <taxon>Dictyoptera</taxon>
        <taxon>Blattodea</taxon>
        <taxon>Blattoidea</taxon>
        <taxon>Termitoidae</taxon>
        <taxon>Rhinotermitidae</taxon>
        <taxon>Coptotermes</taxon>
    </lineage>
</organism>
<evidence type="ECO:0000256" key="5">
    <source>
        <dbReference type="ARBA" id="ARBA00023242"/>
    </source>
</evidence>
<name>A0A6L2Q5X3_COPFO</name>
<feature type="region of interest" description="Disordered" evidence="6">
    <location>
        <begin position="87"/>
        <end position="159"/>
    </location>
</feature>
<sequence length="202" mass="22211">MEKFVKAVNDMDETILVPCRLMDLKVGDAGDTLVEMKASSKNPGIINNMKQSKFSLNDMASTDLYSLYTMVNSVKNELLWGQNVAPEEGDERQKSSNGGIGSVTPTSVPSTNVKGHFRRPSTVSMTSTNSTASISDTDSDTGNENDSGIEAEENNRQDQDYSLQVAESFRRHLHGLHHSLRQMTEAAKYLTQRYQNDVGGAV</sequence>
<accession>A0A6L2Q5X3</accession>
<dbReference type="PANTHER" id="PTHR14315">
    <property type="entry name" value="SPOT14 FAMILY MEMBER"/>
    <property type="match status" value="1"/>
</dbReference>
<comment type="similarity">
    <text evidence="3">Belongs to the SPOT14 family.</text>
</comment>
<dbReference type="Gene3D" id="6.10.140.1610">
    <property type="match status" value="1"/>
</dbReference>
<dbReference type="Pfam" id="PF07084">
    <property type="entry name" value="Spot_14"/>
    <property type="match status" value="2"/>
</dbReference>
<comment type="subcellular location">
    <subcellularLocation>
        <location evidence="2">Cytoplasm</location>
    </subcellularLocation>
    <subcellularLocation>
        <location evidence="1">Nucleus</location>
    </subcellularLocation>
</comment>
<feature type="compositionally biased region" description="Acidic residues" evidence="6">
    <location>
        <begin position="137"/>
        <end position="152"/>
    </location>
</feature>
<dbReference type="InParanoid" id="A0A6L2Q5X3"/>
<protein>
    <recommendedName>
        <fullName evidence="9">Mid1-interacting protein 1</fullName>
    </recommendedName>
</protein>
<dbReference type="FunCoup" id="A0A6L2Q5X3">
    <property type="interactions" value="267"/>
</dbReference>
<dbReference type="EMBL" id="BLKM01001839">
    <property type="protein sequence ID" value="GFG40343.1"/>
    <property type="molecule type" value="Genomic_DNA"/>
</dbReference>
<keyword evidence="5" id="KW-0539">Nucleus</keyword>
<feature type="compositionally biased region" description="Low complexity" evidence="6">
    <location>
        <begin position="126"/>
        <end position="136"/>
    </location>
</feature>
<dbReference type="GO" id="GO:0005829">
    <property type="term" value="C:cytosol"/>
    <property type="evidence" value="ECO:0007669"/>
    <property type="project" value="TreeGrafter"/>
</dbReference>
<dbReference type="AlphaFoldDB" id="A0A6L2Q5X3"/>
<evidence type="ECO:0000256" key="6">
    <source>
        <dbReference type="SAM" id="MobiDB-lite"/>
    </source>
</evidence>
<evidence type="ECO:0000313" key="8">
    <source>
        <dbReference type="Proteomes" id="UP000502823"/>
    </source>
</evidence>
<evidence type="ECO:0000256" key="2">
    <source>
        <dbReference type="ARBA" id="ARBA00004496"/>
    </source>
</evidence>
<keyword evidence="4" id="KW-0963">Cytoplasm</keyword>
<evidence type="ECO:0000256" key="1">
    <source>
        <dbReference type="ARBA" id="ARBA00004123"/>
    </source>
</evidence>
<feature type="compositionally biased region" description="Polar residues" evidence="6">
    <location>
        <begin position="103"/>
        <end position="113"/>
    </location>
</feature>
<dbReference type="PANTHER" id="PTHR14315:SF17">
    <property type="entry name" value="MIP21584P"/>
    <property type="match status" value="1"/>
</dbReference>
<reference evidence="8" key="1">
    <citation type="submission" date="2020-01" db="EMBL/GenBank/DDBJ databases">
        <title>Draft genome sequence of the Termite Coptotermes fromosanus.</title>
        <authorList>
            <person name="Itakura S."/>
            <person name="Yosikawa Y."/>
            <person name="Umezawa K."/>
        </authorList>
    </citation>
    <scope>NUCLEOTIDE SEQUENCE [LARGE SCALE GENOMIC DNA]</scope>
</reference>
<evidence type="ECO:0000256" key="3">
    <source>
        <dbReference type="ARBA" id="ARBA00009488"/>
    </source>
</evidence>
<evidence type="ECO:0000313" key="7">
    <source>
        <dbReference type="EMBL" id="GFG40343.1"/>
    </source>
</evidence>
<dbReference type="InterPro" id="IPR009786">
    <property type="entry name" value="Spot_14"/>
</dbReference>
<dbReference type="Proteomes" id="UP000502823">
    <property type="component" value="Unassembled WGS sequence"/>
</dbReference>
<comment type="caution">
    <text evidence="7">The sequence shown here is derived from an EMBL/GenBank/DDBJ whole genome shotgun (WGS) entry which is preliminary data.</text>
</comment>
<dbReference type="OrthoDB" id="5951908at2759"/>